<feature type="domain" description="Thiamine pyrophosphate enzyme central" evidence="5">
    <location>
        <begin position="189"/>
        <end position="321"/>
    </location>
</feature>
<dbReference type="Gene3D" id="3.40.50.1220">
    <property type="entry name" value="TPP-binding domain"/>
    <property type="match status" value="1"/>
</dbReference>
<gene>
    <name evidence="8" type="ORF">K1J50_11095</name>
</gene>
<dbReference type="InterPro" id="IPR011766">
    <property type="entry name" value="TPP_enzyme_TPP-bd"/>
</dbReference>
<dbReference type="CDD" id="cd07035">
    <property type="entry name" value="TPP_PYR_POX_like"/>
    <property type="match status" value="1"/>
</dbReference>
<evidence type="ECO:0000256" key="4">
    <source>
        <dbReference type="RuleBase" id="RU362132"/>
    </source>
</evidence>
<dbReference type="InterPro" id="IPR000399">
    <property type="entry name" value="TPP-bd_CS"/>
</dbReference>
<dbReference type="CDD" id="cd00568">
    <property type="entry name" value="TPP_enzymes"/>
    <property type="match status" value="1"/>
</dbReference>
<dbReference type="Pfam" id="PF00205">
    <property type="entry name" value="TPP_enzyme_M"/>
    <property type="match status" value="1"/>
</dbReference>
<reference evidence="8 9" key="1">
    <citation type="submission" date="2021-08" db="EMBL/GenBank/DDBJ databases">
        <title>Caldovatus sediminis gen. nov., sp. nov., a moderately thermophilic bacterium isolated from a hot spring.</title>
        <authorList>
            <person name="Hu C.-J."/>
            <person name="Li W.-J."/>
            <person name="Xian W.-D."/>
        </authorList>
    </citation>
    <scope>NUCLEOTIDE SEQUENCE [LARGE SCALE GENOMIC DNA]</scope>
    <source>
        <strain evidence="8 9">SYSU G05006</strain>
    </source>
</reference>
<evidence type="ECO:0000259" key="7">
    <source>
        <dbReference type="Pfam" id="PF02776"/>
    </source>
</evidence>
<name>A0ABS7F349_9PROT</name>
<evidence type="ECO:0000256" key="1">
    <source>
        <dbReference type="ARBA" id="ARBA00001964"/>
    </source>
</evidence>
<dbReference type="RefSeq" id="WP_220117778.1">
    <property type="nucleotide sequence ID" value="NZ_JAHZUY010000027.1"/>
</dbReference>
<dbReference type="EMBL" id="JAHZUY010000027">
    <property type="protein sequence ID" value="MBW8270032.1"/>
    <property type="molecule type" value="Genomic_DNA"/>
</dbReference>
<evidence type="ECO:0000259" key="5">
    <source>
        <dbReference type="Pfam" id="PF00205"/>
    </source>
</evidence>
<dbReference type="Pfam" id="PF02775">
    <property type="entry name" value="TPP_enzyme_C"/>
    <property type="match status" value="1"/>
</dbReference>
<dbReference type="InterPro" id="IPR029061">
    <property type="entry name" value="THDP-binding"/>
</dbReference>
<dbReference type="PANTHER" id="PTHR18968:SF13">
    <property type="entry name" value="ACETOLACTATE SYNTHASE CATALYTIC SUBUNIT, MITOCHONDRIAL"/>
    <property type="match status" value="1"/>
</dbReference>
<dbReference type="InterPro" id="IPR012001">
    <property type="entry name" value="Thiamin_PyroP_enz_TPP-bd_dom"/>
</dbReference>
<evidence type="ECO:0000256" key="3">
    <source>
        <dbReference type="ARBA" id="ARBA00023052"/>
    </source>
</evidence>
<evidence type="ECO:0000256" key="2">
    <source>
        <dbReference type="ARBA" id="ARBA00007812"/>
    </source>
</evidence>
<dbReference type="InterPro" id="IPR012000">
    <property type="entry name" value="Thiamin_PyroP_enz_cen_dom"/>
</dbReference>
<protein>
    <submittedName>
        <fullName evidence="8">Thiamine pyrophosphate-binding protein</fullName>
    </submittedName>
</protein>
<feature type="domain" description="Thiamine pyrophosphate enzyme N-terminal TPP-binding" evidence="7">
    <location>
        <begin position="1"/>
        <end position="106"/>
    </location>
</feature>
<keyword evidence="9" id="KW-1185">Reference proteome</keyword>
<organism evidence="8 9">
    <name type="scientific">Caldovatus aquaticus</name>
    <dbReference type="NCBI Taxonomy" id="2865671"/>
    <lineage>
        <taxon>Bacteria</taxon>
        <taxon>Pseudomonadati</taxon>
        <taxon>Pseudomonadota</taxon>
        <taxon>Alphaproteobacteria</taxon>
        <taxon>Acetobacterales</taxon>
        <taxon>Roseomonadaceae</taxon>
        <taxon>Caldovatus</taxon>
    </lineage>
</organism>
<evidence type="ECO:0000259" key="6">
    <source>
        <dbReference type="Pfam" id="PF02775"/>
    </source>
</evidence>
<sequence>MKVYQAIAEAIVAEDTGPIFGLMGDGNMSLWSVLGRDPRVRMVSSRHEAAAVSMADGHFRATGRIGVATVTCGPGLTQCGTSLVCAARNRSALVLIAGEVPQGAKNRMQGLDQRRFAEACEARYFTITGPDALAEEIAEAFYAARVHRGPVVLGLPMDIQERSFDWDFAYRPSTDFLPPLAPAPSEEALEAVVEKLAAAERPVIVAGRGARYAGAKEEILRLADRVGALLATSLQAKGLFAGHPWDVGIAGTFASAPTEALMAEADFVLGVGAELGYYTSEGGLLFPQAEVARIDIRPAPEEIGVLPGLYLRADARKAVAAINERLERRQVRKQGFRTPAARAVLDAPPHQYPKPEDGLDPRALMRSLGPALPPDVLITCGVGHFFSFPAMYLAVPEGGDIRFSSQFGSIGQGLSLAIGVGVATPGRPHLLIEGDGSLMMYLQELDTVVREKMQLTILVMNDAGFGAEVHKLRAKGMDQTLAQWQSPDFVALARAFGGDGVRLQREADVGDAVRRGFVRGGLFVVDARVSPSTVSDPYSKIHFGKPNTAPLLRPAAVG</sequence>
<evidence type="ECO:0000313" key="9">
    <source>
        <dbReference type="Proteomes" id="UP001519924"/>
    </source>
</evidence>
<feature type="domain" description="Thiamine pyrophosphate enzyme TPP-binding" evidence="6">
    <location>
        <begin position="388"/>
        <end position="526"/>
    </location>
</feature>
<comment type="caution">
    <text evidence="8">The sequence shown here is derived from an EMBL/GenBank/DDBJ whole genome shotgun (WGS) entry which is preliminary data.</text>
</comment>
<dbReference type="InterPro" id="IPR045229">
    <property type="entry name" value="TPP_enz"/>
</dbReference>
<dbReference type="Proteomes" id="UP001519924">
    <property type="component" value="Unassembled WGS sequence"/>
</dbReference>
<comment type="similarity">
    <text evidence="2 4">Belongs to the TPP enzyme family.</text>
</comment>
<evidence type="ECO:0000313" key="8">
    <source>
        <dbReference type="EMBL" id="MBW8270032.1"/>
    </source>
</evidence>
<proteinExistence type="inferred from homology"/>
<dbReference type="Gene3D" id="3.40.50.970">
    <property type="match status" value="2"/>
</dbReference>
<dbReference type="SUPFAM" id="SSF52467">
    <property type="entry name" value="DHS-like NAD/FAD-binding domain"/>
    <property type="match status" value="1"/>
</dbReference>
<accession>A0ABS7F349</accession>
<dbReference type="InterPro" id="IPR029035">
    <property type="entry name" value="DHS-like_NAD/FAD-binding_dom"/>
</dbReference>
<dbReference type="SUPFAM" id="SSF52518">
    <property type="entry name" value="Thiamin diphosphate-binding fold (THDP-binding)"/>
    <property type="match status" value="2"/>
</dbReference>
<dbReference type="PROSITE" id="PS00187">
    <property type="entry name" value="TPP_ENZYMES"/>
    <property type="match status" value="1"/>
</dbReference>
<comment type="cofactor">
    <cofactor evidence="1">
        <name>thiamine diphosphate</name>
        <dbReference type="ChEBI" id="CHEBI:58937"/>
    </cofactor>
</comment>
<dbReference type="Pfam" id="PF02776">
    <property type="entry name" value="TPP_enzyme_N"/>
    <property type="match status" value="1"/>
</dbReference>
<dbReference type="PANTHER" id="PTHR18968">
    <property type="entry name" value="THIAMINE PYROPHOSPHATE ENZYMES"/>
    <property type="match status" value="1"/>
</dbReference>
<keyword evidence="3 4" id="KW-0786">Thiamine pyrophosphate</keyword>